<keyword evidence="5" id="KW-0805">Transcription regulation</keyword>
<evidence type="ECO:0000256" key="7">
    <source>
        <dbReference type="ARBA" id="ARBA00023242"/>
    </source>
</evidence>
<dbReference type="SMART" id="SM00547">
    <property type="entry name" value="ZnF_RBZ"/>
    <property type="match status" value="1"/>
</dbReference>
<evidence type="ECO:0000256" key="5">
    <source>
        <dbReference type="ARBA" id="ARBA00023015"/>
    </source>
</evidence>
<dbReference type="Proteomes" id="UP001328107">
    <property type="component" value="Unassembled WGS sequence"/>
</dbReference>
<evidence type="ECO:0000256" key="2">
    <source>
        <dbReference type="ARBA" id="ARBA00022723"/>
    </source>
</evidence>
<evidence type="ECO:0000313" key="12">
    <source>
        <dbReference type="Proteomes" id="UP001328107"/>
    </source>
</evidence>
<feature type="region of interest" description="Disordered" evidence="9">
    <location>
        <begin position="74"/>
        <end position="142"/>
    </location>
</feature>
<dbReference type="InterPro" id="IPR033774">
    <property type="entry name" value="YAF2_RYBP"/>
</dbReference>
<dbReference type="InterPro" id="IPR001876">
    <property type="entry name" value="Znf_RanBP2"/>
</dbReference>
<dbReference type="GO" id="GO:0045893">
    <property type="term" value="P:positive regulation of DNA-templated transcription"/>
    <property type="evidence" value="ECO:0007669"/>
    <property type="project" value="InterPro"/>
</dbReference>
<dbReference type="PROSITE" id="PS01358">
    <property type="entry name" value="ZF_RANBP2_1"/>
    <property type="match status" value="1"/>
</dbReference>
<name>A0AAN5C7E2_9BILA</name>
<sequence>MASAKKKAKKERVEEGETEEGSAWDCPACTYKNKSEAFKCEICDTRKGTSTRKSRLTQEVQQMQSAVHHLVLQQHQKLPGVSHKRKTQLSGGSPNSRNSPESTASGPVHKSNSANGSKGVKKRKPVSISDHLISRASPRKMTVTVKGVSALFTEFKPKPPPSSL</sequence>
<dbReference type="SUPFAM" id="SSF90209">
    <property type="entry name" value="Ran binding protein zinc finger-like"/>
    <property type="match status" value="1"/>
</dbReference>
<keyword evidence="4" id="KW-0862">Zinc</keyword>
<dbReference type="GO" id="GO:0005634">
    <property type="term" value="C:nucleus"/>
    <property type="evidence" value="ECO:0007669"/>
    <property type="project" value="UniProtKB-SubCell"/>
</dbReference>
<accession>A0AAN5C7E2</accession>
<evidence type="ECO:0000256" key="1">
    <source>
        <dbReference type="ARBA" id="ARBA00004123"/>
    </source>
</evidence>
<organism evidence="11 12">
    <name type="scientific">Pristionchus mayeri</name>
    <dbReference type="NCBI Taxonomy" id="1317129"/>
    <lineage>
        <taxon>Eukaryota</taxon>
        <taxon>Metazoa</taxon>
        <taxon>Ecdysozoa</taxon>
        <taxon>Nematoda</taxon>
        <taxon>Chromadorea</taxon>
        <taxon>Rhabditida</taxon>
        <taxon>Rhabditina</taxon>
        <taxon>Diplogasteromorpha</taxon>
        <taxon>Diplogasteroidea</taxon>
        <taxon>Neodiplogasteridae</taxon>
        <taxon>Pristionchus</taxon>
    </lineage>
</organism>
<feature type="compositionally biased region" description="Polar residues" evidence="9">
    <location>
        <begin position="88"/>
        <end position="116"/>
    </location>
</feature>
<feature type="domain" description="RanBP2-type" evidence="10">
    <location>
        <begin position="19"/>
        <end position="49"/>
    </location>
</feature>
<dbReference type="InterPro" id="IPR039958">
    <property type="entry name" value="RYBP/YAF2"/>
</dbReference>
<dbReference type="InterPro" id="IPR036443">
    <property type="entry name" value="Znf_RanBP2_sf"/>
</dbReference>
<comment type="subcellular location">
    <subcellularLocation>
        <location evidence="1">Nucleus</location>
    </subcellularLocation>
</comment>
<dbReference type="PANTHER" id="PTHR12920:SF4">
    <property type="entry name" value="GEO03726P1"/>
    <property type="match status" value="1"/>
</dbReference>
<dbReference type="Pfam" id="PF17219">
    <property type="entry name" value="YAF2_RYBP"/>
    <property type="match status" value="1"/>
</dbReference>
<dbReference type="Pfam" id="PF00641">
    <property type="entry name" value="Zn_ribbon_RanBP"/>
    <property type="match status" value="1"/>
</dbReference>
<dbReference type="GO" id="GO:0003677">
    <property type="term" value="F:DNA binding"/>
    <property type="evidence" value="ECO:0007669"/>
    <property type="project" value="TreeGrafter"/>
</dbReference>
<evidence type="ECO:0000256" key="9">
    <source>
        <dbReference type="SAM" id="MobiDB-lite"/>
    </source>
</evidence>
<keyword evidence="3 8" id="KW-0863">Zinc-finger</keyword>
<dbReference type="AlphaFoldDB" id="A0AAN5C7E2"/>
<reference evidence="12" key="1">
    <citation type="submission" date="2022-10" db="EMBL/GenBank/DDBJ databases">
        <title>Genome assembly of Pristionchus species.</title>
        <authorList>
            <person name="Yoshida K."/>
            <person name="Sommer R.J."/>
        </authorList>
    </citation>
    <scope>NUCLEOTIDE SEQUENCE [LARGE SCALE GENOMIC DNA]</scope>
    <source>
        <strain evidence="12">RS5460</strain>
    </source>
</reference>
<gene>
    <name evidence="11" type="ORF">PMAYCL1PPCAC_02897</name>
</gene>
<dbReference type="Gene3D" id="4.10.1060.10">
    <property type="entry name" value="Zinc finger, RanBP2-type"/>
    <property type="match status" value="1"/>
</dbReference>
<keyword evidence="7" id="KW-0539">Nucleus</keyword>
<dbReference type="GO" id="GO:0003712">
    <property type="term" value="F:transcription coregulator activity"/>
    <property type="evidence" value="ECO:0007669"/>
    <property type="project" value="TreeGrafter"/>
</dbReference>
<dbReference type="PANTHER" id="PTHR12920">
    <property type="entry name" value="RYBP AND YAF2-RELATED"/>
    <property type="match status" value="1"/>
</dbReference>
<keyword evidence="12" id="KW-1185">Reference proteome</keyword>
<evidence type="ECO:0000313" key="11">
    <source>
        <dbReference type="EMBL" id="GMR32702.1"/>
    </source>
</evidence>
<feature type="region of interest" description="Disordered" evidence="9">
    <location>
        <begin position="1"/>
        <end position="26"/>
    </location>
</feature>
<evidence type="ECO:0000256" key="6">
    <source>
        <dbReference type="ARBA" id="ARBA00023163"/>
    </source>
</evidence>
<dbReference type="EMBL" id="BTRK01000001">
    <property type="protein sequence ID" value="GMR32702.1"/>
    <property type="molecule type" value="Genomic_DNA"/>
</dbReference>
<proteinExistence type="predicted"/>
<dbReference type="PROSITE" id="PS50199">
    <property type="entry name" value="ZF_RANBP2_2"/>
    <property type="match status" value="1"/>
</dbReference>
<protein>
    <recommendedName>
        <fullName evidence="10">RanBP2-type domain-containing protein</fullName>
    </recommendedName>
</protein>
<evidence type="ECO:0000256" key="8">
    <source>
        <dbReference type="PROSITE-ProRule" id="PRU00322"/>
    </source>
</evidence>
<comment type="caution">
    <text evidence="11">The sequence shown here is derived from an EMBL/GenBank/DDBJ whole genome shotgun (WGS) entry which is preliminary data.</text>
</comment>
<evidence type="ECO:0000259" key="10">
    <source>
        <dbReference type="PROSITE" id="PS50199"/>
    </source>
</evidence>
<feature type="compositionally biased region" description="Basic residues" evidence="9">
    <location>
        <begin position="1"/>
        <end position="10"/>
    </location>
</feature>
<evidence type="ECO:0000256" key="4">
    <source>
        <dbReference type="ARBA" id="ARBA00022833"/>
    </source>
</evidence>
<dbReference type="GO" id="GO:0008270">
    <property type="term" value="F:zinc ion binding"/>
    <property type="evidence" value="ECO:0007669"/>
    <property type="project" value="UniProtKB-KW"/>
</dbReference>
<keyword evidence="2" id="KW-0479">Metal-binding</keyword>
<evidence type="ECO:0000256" key="3">
    <source>
        <dbReference type="ARBA" id="ARBA00022771"/>
    </source>
</evidence>
<keyword evidence="6" id="KW-0804">Transcription</keyword>